<evidence type="ECO:0000313" key="3">
    <source>
        <dbReference type="WBParaSite" id="PTRK_0001256000.1"/>
    </source>
</evidence>
<dbReference type="Pfam" id="PF00625">
    <property type="entry name" value="Guanylate_kin"/>
    <property type="match status" value="1"/>
</dbReference>
<dbReference type="CDD" id="cd02440">
    <property type="entry name" value="AdoMet_MTases"/>
    <property type="match status" value="1"/>
</dbReference>
<dbReference type="InterPro" id="IPR008144">
    <property type="entry name" value="Guanylate_kin-like_dom"/>
</dbReference>
<accession>A0A0N4ZVF6</accession>
<dbReference type="InterPro" id="IPR008145">
    <property type="entry name" value="GK/Ca_channel_bsu"/>
</dbReference>
<dbReference type="SMART" id="SM00072">
    <property type="entry name" value="GuKc"/>
    <property type="match status" value="1"/>
</dbReference>
<proteinExistence type="predicted"/>
<keyword evidence="2" id="KW-1185">Reference proteome</keyword>
<dbReference type="InterPro" id="IPR027417">
    <property type="entry name" value="P-loop_NTPase"/>
</dbReference>
<feature type="domain" description="Guanylate kinase-like" evidence="1">
    <location>
        <begin position="390"/>
        <end position="573"/>
    </location>
</feature>
<dbReference type="InterPro" id="IPR050716">
    <property type="entry name" value="MAGUK"/>
</dbReference>
<name>A0A0N4ZVF6_PARTI</name>
<protein>
    <submittedName>
        <fullName evidence="3">Guanylate kinase-like domain-containing protein</fullName>
    </submittedName>
</protein>
<dbReference type="Gene3D" id="3.40.50.300">
    <property type="entry name" value="P-loop containing nucleotide triphosphate hydrolases"/>
    <property type="match status" value="1"/>
</dbReference>
<dbReference type="InterPro" id="IPR013216">
    <property type="entry name" value="Methyltransf_11"/>
</dbReference>
<dbReference type="PANTHER" id="PTHR23122">
    <property type="entry name" value="MEMBRANE-ASSOCIATED GUANYLATE KINASE MAGUK"/>
    <property type="match status" value="1"/>
</dbReference>
<dbReference type="WBParaSite" id="PTRK_0001256000.1">
    <property type="protein sequence ID" value="PTRK_0001256000.1"/>
    <property type="gene ID" value="PTRK_0001256000"/>
</dbReference>
<dbReference type="InterPro" id="IPR029063">
    <property type="entry name" value="SAM-dependent_MTases_sf"/>
</dbReference>
<dbReference type="AlphaFoldDB" id="A0A0N4ZVF6"/>
<reference evidence="3" key="1">
    <citation type="submission" date="2017-02" db="UniProtKB">
        <authorList>
            <consortium name="WormBaseParasite"/>
        </authorList>
    </citation>
    <scope>IDENTIFICATION</scope>
</reference>
<dbReference type="PROSITE" id="PS50052">
    <property type="entry name" value="GUANYLATE_KINASE_2"/>
    <property type="match status" value="1"/>
</dbReference>
<organism evidence="2 3">
    <name type="scientific">Parastrongyloides trichosuri</name>
    <name type="common">Possum-specific nematode worm</name>
    <dbReference type="NCBI Taxonomy" id="131310"/>
    <lineage>
        <taxon>Eukaryota</taxon>
        <taxon>Metazoa</taxon>
        <taxon>Ecdysozoa</taxon>
        <taxon>Nematoda</taxon>
        <taxon>Chromadorea</taxon>
        <taxon>Rhabditida</taxon>
        <taxon>Tylenchina</taxon>
        <taxon>Panagrolaimomorpha</taxon>
        <taxon>Strongyloidoidea</taxon>
        <taxon>Strongyloididae</taxon>
        <taxon>Parastrongyloides</taxon>
    </lineage>
</organism>
<dbReference type="SUPFAM" id="SSF52540">
    <property type="entry name" value="P-loop containing nucleoside triphosphate hydrolases"/>
    <property type="match status" value="1"/>
</dbReference>
<sequence>MEINQKYSKKCYWDARFNNEESYEWIAEFEEFGELLLKHIKPNDKILHIGCGNSQLSQQLFDKGYKNITNLDFSSVIVNKGNICNPHFNWICDDMRTLSNIESNSFDIVLEKAAIESLTTRDRIYNFKMSELNDNELERLRMNADNLSHCLHSLMARIRDLESKNGDPPMKISNPEKDTSDCQVCSNETITTDEKTGLKKKVIVTERVLTTKTFHAIPDNAASNNFKKKIDINELTCENNLPINLVCDDDMTINEKRIIKVPGKEIHKLNLECINGKYIINKKHKLNNNLKIGEIIEEVNGEKVTNKNQLLGYNDSLDLVVRNSLIGEGNTKFMKLMENNCSAKMGSILEVLDKNDYNYTVRNINYPENIFSLPASTLHLNVSLISPLPRRVICLVGSRGVGRSSIKHLLLTQCKHVFSTIIPYTTRKRLNGEIEGLDYNYITKREFLSRVRSDDFFEFGEVDNVLYGSSKSDIRRLIRTGKIVIIDSSMNGVRNLSNREFMPFTICIKAPSLSELMELNNKIYDTEKTETELEKIYETSEKFSNNDHRNLFDITIVNRNHDLSVQKILTCLDNLKNQSLWTPTSWIF</sequence>
<dbReference type="STRING" id="131310.A0A0N4ZVF6"/>
<dbReference type="Gene3D" id="3.40.50.150">
    <property type="entry name" value="Vaccinia Virus protein VP39"/>
    <property type="match status" value="1"/>
</dbReference>
<evidence type="ECO:0000313" key="2">
    <source>
        <dbReference type="Proteomes" id="UP000038045"/>
    </source>
</evidence>
<dbReference type="SUPFAM" id="SSF53335">
    <property type="entry name" value="S-adenosyl-L-methionine-dependent methyltransferases"/>
    <property type="match status" value="1"/>
</dbReference>
<dbReference type="GO" id="GO:0008757">
    <property type="term" value="F:S-adenosylmethionine-dependent methyltransferase activity"/>
    <property type="evidence" value="ECO:0007669"/>
    <property type="project" value="InterPro"/>
</dbReference>
<dbReference type="Proteomes" id="UP000038045">
    <property type="component" value="Unplaced"/>
</dbReference>
<evidence type="ECO:0000259" key="1">
    <source>
        <dbReference type="PROSITE" id="PS50052"/>
    </source>
</evidence>
<dbReference type="CDD" id="cd00071">
    <property type="entry name" value="GMPK"/>
    <property type="match status" value="1"/>
</dbReference>
<dbReference type="Pfam" id="PF08241">
    <property type="entry name" value="Methyltransf_11"/>
    <property type="match status" value="1"/>
</dbReference>